<evidence type="ECO:0008006" key="5">
    <source>
        <dbReference type="Google" id="ProtNLM"/>
    </source>
</evidence>
<reference evidence="3" key="1">
    <citation type="submission" date="2018-11" db="EMBL/GenBank/DDBJ databases">
        <authorList>
            <consortium name="Pathogen Informatics"/>
        </authorList>
    </citation>
    <scope>NUCLEOTIDE SEQUENCE</scope>
</reference>
<dbReference type="InterPro" id="IPR050327">
    <property type="entry name" value="Proton-linked_MCT"/>
</dbReference>
<keyword evidence="4" id="KW-1185">Reference proteome</keyword>
<dbReference type="OrthoDB" id="6499973at2759"/>
<accession>A0A3S5B675</accession>
<keyword evidence="2" id="KW-0472">Membrane</keyword>
<dbReference type="PANTHER" id="PTHR11360:SF284">
    <property type="entry name" value="EG:103B4.3 PROTEIN-RELATED"/>
    <property type="match status" value="1"/>
</dbReference>
<evidence type="ECO:0000256" key="2">
    <source>
        <dbReference type="SAM" id="Phobius"/>
    </source>
</evidence>
<dbReference type="GO" id="GO:0008028">
    <property type="term" value="F:monocarboxylic acid transmembrane transporter activity"/>
    <property type="evidence" value="ECO:0007669"/>
    <property type="project" value="TreeGrafter"/>
</dbReference>
<dbReference type="AlphaFoldDB" id="A0A3S5B675"/>
<feature type="transmembrane region" description="Helical" evidence="2">
    <location>
        <begin position="264"/>
        <end position="283"/>
    </location>
</feature>
<organism evidence="3 4">
    <name type="scientific">Protopolystoma xenopodis</name>
    <dbReference type="NCBI Taxonomy" id="117903"/>
    <lineage>
        <taxon>Eukaryota</taxon>
        <taxon>Metazoa</taxon>
        <taxon>Spiralia</taxon>
        <taxon>Lophotrochozoa</taxon>
        <taxon>Platyhelminthes</taxon>
        <taxon>Monogenea</taxon>
        <taxon>Polyopisthocotylea</taxon>
        <taxon>Polystomatidea</taxon>
        <taxon>Polystomatidae</taxon>
        <taxon>Protopolystoma</taxon>
    </lineage>
</organism>
<dbReference type="PANTHER" id="PTHR11360">
    <property type="entry name" value="MONOCARBOXYLATE TRANSPORTER"/>
    <property type="match status" value="1"/>
</dbReference>
<proteinExistence type="predicted"/>
<keyword evidence="2" id="KW-0812">Transmembrane</keyword>
<dbReference type="Proteomes" id="UP000784294">
    <property type="component" value="Unassembled WGS sequence"/>
</dbReference>
<evidence type="ECO:0000313" key="4">
    <source>
        <dbReference type="Proteomes" id="UP000784294"/>
    </source>
</evidence>
<feature type="region of interest" description="Disordered" evidence="1">
    <location>
        <begin position="111"/>
        <end position="139"/>
    </location>
</feature>
<name>A0A3S5B675_9PLAT</name>
<feature type="transmembrane region" description="Helical" evidence="2">
    <location>
        <begin position="290"/>
        <end position="311"/>
    </location>
</feature>
<evidence type="ECO:0000256" key="1">
    <source>
        <dbReference type="SAM" id="MobiDB-lite"/>
    </source>
</evidence>
<protein>
    <recommendedName>
        <fullName evidence="5">Major facilitator superfamily (MFS) profile domain-containing protein</fullName>
    </recommendedName>
</protein>
<feature type="region of interest" description="Disordered" evidence="1">
    <location>
        <begin position="31"/>
        <end position="56"/>
    </location>
</feature>
<evidence type="ECO:0000313" key="3">
    <source>
        <dbReference type="EMBL" id="VEL14276.1"/>
    </source>
</evidence>
<keyword evidence="2" id="KW-1133">Transmembrane helix</keyword>
<sequence length="313" mass="33027">MRSCRSARVPIEVVHDPEMGDKLEPSLDVDIEADNVNGGGHTNAEEEADGGDLTHDSLPHLVGPDGGWGWLVVLGSFCCLVLVDGISCSFGLLLRPTCPFSISNFKGGNGGASGDSAEGSLRAHPPFPQSPSDPKGSLSMSDDISGLLQLSDMNLIDMHGGEGIALLLRRARSSLLINNATSADSSEKLVAERIIRGTITEDRQANVNTGFLVDPTYSCVPITEAGDSMMEHRRAILLMPGSLLMGSCLFLGPLASALSNQFDFRPVVMAGAIISTAALLASAYTTSIQLLVVSFGLFGGMFILNLLKLFFCV</sequence>
<feature type="transmembrane region" description="Helical" evidence="2">
    <location>
        <begin position="236"/>
        <end position="258"/>
    </location>
</feature>
<comment type="caution">
    <text evidence="3">The sequence shown here is derived from an EMBL/GenBank/DDBJ whole genome shotgun (WGS) entry which is preliminary data.</text>
</comment>
<dbReference type="EMBL" id="CAAALY010020601">
    <property type="protein sequence ID" value="VEL14276.1"/>
    <property type="molecule type" value="Genomic_DNA"/>
</dbReference>
<gene>
    <name evidence="3" type="ORF">PXEA_LOCUS7716</name>
</gene>